<accession>A0A3E0AUD2</accession>
<dbReference type="CDD" id="cd00761">
    <property type="entry name" value="Glyco_tranf_GTA_type"/>
    <property type="match status" value="1"/>
</dbReference>
<name>A0A3E0AUD2_9STAP</name>
<dbReference type="PANTHER" id="PTHR43630">
    <property type="entry name" value="POLY-BETA-1,6-N-ACETYL-D-GLUCOSAMINE SYNTHASE"/>
    <property type="match status" value="1"/>
</dbReference>
<reference evidence="6 7" key="1">
    <citation type="submission" date="2018-08" db="EMBL/GenBank/DDBJ databases">
        <title>Genomic Encyclopedia of Type Strains, Phase IV (KMG-IV): sequencing the most valuable type-strain genomes for metagenomic binning, comparative biology and taxonomic classification.</title>
        <authorList>
            <person name="Goeker M."/>
        </authorList>
    </citation>
    <scope>NUCLEOTIDE SEQUENCE [LARGE SCALE GENOMIC DNA]</scope>
    <source>
        <strain evidence="6 7">DSM 17274</strain>
    </source>
</reference>
<keyword evidence="7" id="KW-1185">Reference proteome</keyword>
<keyword evidence="4" id="KW-0472">Membrane</keyword>
<keyword evidence="4" id="KW-1133">Transmembrane helix</keyword>
<dbReference type="RefSeq" id="WP_115885519.1">
    <property type="nucleotide sequence ID" value="NZ_CBCSHX010000004.1"/>
</dbReference>
<keyword evidence="4" id="KW-0812">Transmembrane</keyword>
<feature type="transmembrane region" description="Helical" evidence="4">
    <location>
        <begin position="332"/>
        <end position="352"/>
    </location>
</feature>
<evidence type="ECO:0000313" key="7">
    <source>
        <dbReference type="Proteomes" id="UP000257076"/>
    </source>
</evidence>
<gene>
    <name evidence="6" type="ORF">DFR63_1724</name>
</gene>
<dbReference type="Pfam" id="PF00535">
    <property type="entry name" value="Glycos_transf_2"/>
    <property type="match status" value="1"/>
</dbReference>
<dbReference type="PANTHER" id="PTHR43630:SF1">
    <property type="entry name" value="POLY-BETA-1,6-N-ACETYL-D-GLUCOSAMINE SYNTHASE"/>
    <property type="match status" value="1"/>
</dbReference>
<evidence type="ECO:0000256" key="4">
    <source>
        <dbReference type="SAM" id="Phobius"/>
    </source>
</evidence>
<organism evidence="6 7">
    <name type="scientific">Jeotgalicoccus halotolerans</name>
    <dbReference type="NCBI Taxonomy" id="157227"/>
    <lineage>
        <taxon>Bacteria</taxon>
        <taxon>Bacillati</taxon>
        <taxon>Bacillota</taxon>
        <taxon>Bacilli</taxon>
        <taxon>Bacillales</taxon>
        <taxon>Staphylococcaceae</taxon>
        <taxon>Jeotgalicoccus</taxon>
    </lineage>
</organism>
<keyword evidence="3 6" id="KW-0808">Transferase</keyword>
<dbReference type="InterPro" id="IPR029044">
    <property type="entry name" value="Nucleotide-diphossugar_trans"/>
</dbReference>
<evidence type="ECO:0000256" key="1">
    <source>
        <dbReference type="ARBA" id="ARBA00006739"/>
    </source>
</evidence>
<keyword evidence="2" id="KW-0328">Glycosyltransferase</keyword>
<dbReference type="SUPFAM" id="SSF53448">
    <property type="entry name" value="Nucleotide-diphospho-sugar transferases"/>
    <property type="match status" value="1"/>
</dbReference>
<evidence type="ECO:0000256" key="3">
    <source>
        <dbReference type="ARBA" id="ARBA00022679"/>
    </source>
</evidence>
<protein>
    <submittedName>
        <fullName evidence="6">4,4'-diaponeurosporenoate glycosyltransferase</fullName>
    </submittedName>
</protein>
<evidence type="ECO:0000313" key="6">
    <source>
        <dbReference type="EMBL" id="REG23358.1"/>
    </source>
</evidence>
<dbReference type="EMBL" id="QUMW01000013">
    <property type="protein sequence ID" value="REG23358.1"/>
    <property type="molecule type" value="Genomic_DNA"/>
</dbReference>
<dbReference type="GO" id="GO:0016757">
    <property type="term" value="F:glycosyltransferase activity"/>
    <property type="evidence" value="ECO:0007669"/>
    <property type="project" value="UniProtKB-KW"/>
</dbReference>
<comment type="caution">
    <text evidence="6">The sequence shown here is derived from an EMBL/GenBank/DDBJ whole genome shotgun (WGS) entry which is preliminary data.</text>
</comment>
<dbReference type="InterPro" id="IPR001173">
    <property type="entry name" value="Glyco_trans_2-like"/>
</dbReference>
<dbReference type="OrthoDB" id="9806525at2"/>
<feature type="domain" description="Glycosyltransferase 2-like" evidence="5">
    <location>
        <begin position="41"/>
        <end position="167"/>
    </location>
</feature>
<dbReference type="Gene3D" id="3.90.550.10">
    <property type="entry name" value="Spore Coat Polysaccharide Biosynthesis Protein SpsA, Chain A"/>
    <property type="match status" value="1"/>
</dbReference>
<dbReference type="Proteomes" id="UP000257076">
    <property type="component" value="Unassembled WGS sequence"/>
</dbReference>
<comment type="similarity">
    <text evidence="1">Belongs to the glycosyltransferase 2 family.</text>
</comment>
<sequence length="372" mass="41693">MIQILVFIFILIGITGGRLVFFNPKFVTQTNINTVKNAPISIIIPAKNEAGNLTSLITSILQQTAQCEIIVVNDASDDDTSAVLKNYDVLEVKLRENPWKGKSFVCYKGVEYASHELIIFIDADIVFTDNRALEQMISLYAKQNNSGVLSIQPRHRTKRLYEKLSTVFNLTTVMGINVFSAFKSLNTLSTVFGPVLMTNQRDYKVTGGHKASKAKIIEGEGIFTAYQKNSLPVKLFLAGDSIGMRMYPNGLKELSAGWSKHIARGSTNTHPIHMAMIILFLGCGITAFSFLLISLIVPNISVIFALAAYILYGIVFYFLADKVIRLNVIDIFIFPLYIVFFFIIYGLSWYNINIKKQVIWKGQQIAVKDDND</sequence>
<dbReference type="AlphaFoldDB" id="A0A3E0AUD2"/>
<feature type="transmembrane region" description="Helical" evidence="4">
    <location>
        <begin position="300"/>
        <end position="320"/>
    </location>
</feature>
<feature type="transmembrane region" description="Helical" evidence="4">
    <location>
        <begin position="272"/>
        <end position="293"/>
    </location>
</feature>
<proteinExistence type="inferred from homology"/>
<evidence type="ECO:0000256" key="2">
    <source>
        <dbReference type="ARBA" id="ARBA00022676"/>
    </source>
</evidence>
<evidence type="ECO:0000259" key="5">
    <source>
        <dbReference type="Pfam" id="PF00535"/>
    </source>
</evidence>